<dbReference type="EMBL" id="CYKH01000385">
    <property type="protein sequence ID" value="CUF69624.1"/>
    <property type="molecule type" value="Genomic_DNA"/>
</dbReference>
<reference evidence="2" key="1">
    <citation type="submission" date="2015-09" db="EMBL/GenBank/DDBJ databases">
        <authorList>
            <consortium name="Pathogen Informatics"/>
        </authorList>
    </citation>
    <scope>NUCLEOTIDE SEQUENCE [LARGE SCALE GENOMIC DNA]</scope>
    <source>
        <strain evidence="2">Lake Konstanz</strain>
    </source>
</reference>
<accession>A0A0S4IT27</accession>
<dbReference type="VEuPathDB" id="TriTrypDB:BSAL_64955"/>
<evidence type="ECO:0000313" key="2">
    <source>
        <dbReference type="Proteomes" id="UP000051952"/>
    </source>
</evidence>
<name>A0A0S4IT27_BODSA</name>
<dbReference type="Proteomes" id="UP000051952">
    <property type="component" value="Unassembled WGS sequence"/>
</dbReference>
<dbReference type="AlphaFoldDB" id="A0A0S4IT27"/>
<sequence>MNDFLERHQLPQPSTVDLAFRTSSALFLCSSEGEHKFEVGSEIGCTSSAMIRALVEDSDASAPVVLPIGADCASPLAVSIVASWLSTSSPLEPKPSDVVPKVNVVDTPGTTGLRGRKIIEASLRDPWSIKVLEAVFPLELRAIKVPRSDVFFNAPGESTLQVAVGIRGLQLLYQVTQLAGFLGMPKLMELCGSHILNGLQHCLRDERAFGVAQRLDASAPRGSDDATSSSPHIAVTIVTRSLALSPAKWDPAIPYELQQQSTAAAANLTDTTMIDMVKWLRDTATGASL</sequence>
<evidence type="ECO:0000313" key="1">
    <source>
        <dbReference type="EMBL" id="CUF69624.1"/>
    </source>
</evidence>
<protein>
    <submittedName>
        <fullName evidence="1">Uncharacterized protein</fullName>
    </submittedName>
</protein>
<keyword evidence="2" id="KW-1185">Reference proteome</keyword>
<organism evidence="1 2">
    <name type="scientific">Bodo saltans</name>
    <name type="common">Flagellated protozoan</name>
    <dbReference type="NCBI Taxonomy" id="75058"/>
    <lineage>
        <taxon>Eukaryota</taxon>
        <taxon>Discoba</taxon>
        <taxon>Euglenozoa</taxon>
        <taxon>Kinetoplastea</taxon>
        <taxon>Metakinetoplastina</taxon>
        <taxon>Eubodonida</taxon>
        <taxon>Bodonidae</taxon>
        <taxon>Bodo</taxon>
    </lineage>
</organism>
<proteinExistence type="predicted"/>
<gene>
    <name evidence="1" type="ORF">BSAL_64955</name>
</gene>